<feature type="domain" description="SH3" evidence="13">
    <location>
        <begin position="5"/>
        <end position="68"/>
    </location>
</feature>
<dbReference type="PRINTS" id="PR00401">
    <property type="entry name" value="SH2DOMAIN"/>
</dbReference>
<dbReference type="InterPro" id="IPR011009">
    <property type="entry name" value="Kinase-like_dom_sf"/>
</dbReference>
<dbReference type="InterPro" id="IPR000980">
    <property type="entry name" value="SH2"/>
</dbReference>
<dbReference type="InParanoid" id="A9V014"/>
<feature type="domain" description="Protein kinase" evidence="14">
    <location>
        <begin position="189"/>
        <end position="439"/>
    </location>
</feature>
<dbReference type="GO" id="GO:0004715">
    <property type="term" value="F:non-membrane spanning protein tyrosine kinase activity"/>
    <property type="evidence" value="ECO:0007669"/>
    <property type="project" value="UniProtKB-EC"/>
</dbReference>
<dbReference type="Pfam" id="PF07714">
    <property type="entry name" value="PK_Tyr_Ser-Thr"/>
    <property type="match status" value="1"/>
</dbReference>
<dbReference type="Proteomes" id="UP000001357">
    <property type="component" value="Unassembled WGS sequence"/>
</dbReference>
<evidence type="ECO:0000256" key="7">
    <source>
        <dbReference type="ARBA" id="ARBA00022999"/>
    </source>
</evidence>
<dbReference type="GO" id="GO:0005886">
    <property type="term" value="C:plasma membrane"/>
    <property type="evidence" value="ECO:0000318"/>
    <property type="project" value="GO_Central"/>
</dbReference>
<evidence type="ECO:0000256" key="9">
    <source>
        <dbReference type="PROSITE-ProRule" id="PRU00191"/>
    </source>
</evidence>
<organism evidence="15 16">
    <name type="scientific">Monosiga brevicollis</name>
    <name type="common">Choanoflagellate</name>
    <dbReference type="NCBI Taxonomy" id="81824"/>
    <lineage>
        <taxon>Eukaryota</taxon>
        <taxon>Choanoflagellata</taxon>
        <taxon>Craspedida</taxon>
        <taxon>Salpingoecidae</taxon>
        <taxon>Monosiga</taxon>
    </lineage>
</organism>
<dbReference type="AlphaFoldDB" id="A9V014"/>
<evidence type="ECO:0000259" key="14">
    <source>
        <dbReference type="PROSITE" id="PS50011"/>
    </source>
</evidence>
<proteinExistence type="predicted"/>
<dbReference type="SMART" id="SM00219">
    <property type="entry name" value="TyrKc"/>
    <property type="match status" value="1"/>
</dbReference>
<keyword evidence="2 10" id="KW-0728">SH3 domain</keyword>
<dbReference type="Pfam" id="PF00017">
    <property type="entry name" value="SH2"/>
    <property type="match status" value="1"/>
</dbReference>
<feature type="domain" description="SH2" evidence="12">
    <location>
        <begin position="74"/>
        <end position="164"/>
    </location>
</feature>
<dbReference type="eggNOG" id="KOG4278">
    <property type="taxonomic scope" value="Eukaryota"/>
</dbReference>
<dbReference type="InterPro" id="IPR020635">
    <property type="entry name" value="Tyr_kinase_cat_dom"/>
</dbReference>
<dbReference type="InterPro" id="IPR000719">
    <property type="entry name" value="Prot_kinase_dom"/>
</dbReference>
<evidence type="ECO:0000313" key="15">
    <source>
        <dbReference type="EMBL" id="EDQ88932.1"/>
    </source>
</evidence>
<evidence type="ECO:0000259" key="12">
    <source>
        <dbReference type="PROSITE" id="PS50001"/>
    </source>
</evidence>
<dbReference type="SUPFAM" id="SSF50044">
    <property type="entry name" value="SH3-domain"/>
    <property type="match status" value="1"/>
</dbReference>
<dbReference type="InterPro" id="IPR050198">
    <property type="entry name" value="Non-receptor_tyrosine_kinases"/>
</dbReference>
<gene>
    <name evidence="15" type="ORF">MONBRDRAFT_44237</name>
</gene>
<name>A9V014_MONBE</name>
<keyword evidence="6 11" id="KW-0067">ATP-binding</keyword>
<dbReference type="SMART" id="SM00326">
    <property type="entry name" value="SH3"/>
    <property type="match status" value="1"/>
</dbReference>
<dbReference type="PROSITE" id="PS50001">
    <property type="entry name" value="SH2"/>
    <property type="match status" value="1"/>
</dbReference>
<dbReference type="InterPro" id="IPR036028">
    <property type="entry name" value="SH3-like_dom_sf"/>
</dbReference>
<keyword evidence="7 9" id="KW-0727">SH2 domain</keyword>
<dbReference type="CDD" id="cd11845">
    <property type="entry name" value="SH3_Src_like"/>
    <property type="match status" value="1"/>
</dbReference>
<evidence type="ECO:0000256" key="2">
    <source>
        <dbReference type="ARBA" id="ARBA00022443"/>
    </source>
</evidence>
<dbReference type="Pfam" id="PF00018">
    <property type="entry name" value="SH3_1"/>
    <property type="match status" value="1"/>
</dbReference>
<dbReference type="STRING" id="81824.A9V014"/>
<keyword evidence="8" id="KW-0829">Tyrosine-protein kinase</keyword>
<dbReference type="SMART" id="SM00252">
    <property type="entry name" value="SH2"/>
    <property type="match status" value="1"/>
</dbReference>
<dbReference type="PROSITE" id="PS00107">
    <property type="entry name" value="PROTEIN_KINASE_ATP"/>
    <property type="match status" value="1"/>
</dbReference>
<dbReference type="PROSITE" id="PS50011">
    <property type="entry name" value="PROTEIN_KINASE_DOM"/>
    <property type="match status" value="1"/>
</dbReference>
<accession>A9V014</accession>
<dbReference type="RefSeq" id="XP_001746037.1">
    <property type="nucleotide sequence ID" value="XM_001745985.1"/>
</dbReference>
<evidence type="ECO:0000256" key="10">
    <source>
        <dbReference type="PROSITE-ProRule" id="PRU00192"/>
    </source>
</evidence>
<evidence type="ECO:0000256" key="3">
    <source>
        <dbReference type="ARBA" id="ARBA00022679"/>
    </source>
</evidence>
<dbReference type="SUPFAM" id="SSF56112">
    <property type="entry name" value="Protein kinase-like (PK-like)"/>
    <property type="match status" value="1"/>
</dbReference>
<dbReference type="Gene3D" id="2.30.30.40">
    <property type="entry name" value="SH3 Domains"/>
    <property type="match status" value="1"/>
</dbReference>
<dbReference type="FunFam" id="2.30.30.40:FF:000494">
    <property type="entry name" value="Predicted protein"/>
    <property type="match status" value="1"/>
</dbReference>
<keyword evidence="5" id="KW-0418">Kinase</keyword>
<keyword evidence="3" id="KW-0808">Transferase</keyword>
<dbReference type="KEGG" id="mbr:MONBRDRAFT_44237"/>
<dbReference type="Gene3D" id="3.30.505.10">
    <property type="entry name" value="SH2 domain"/>
    <property type="match status" value="1"/>
</dbReference>
<dbReference type="FunFam" id="1.10.510.10:FF:000554">
    <property type="entry name" value="Predicted protein"/>
    <property type="match status" value="1"/>
</dbReference>
<dbReference type="InterPro" id="IPR001245">
    <property type="entry name" value="Ser-Thr/Tyr_kinase_cat_dom"/>
</dbReference>
<dbReference type="InterPro" id="IPR001452">
    <property type="entry name" value="SH3_domain"/>
</dbReference>
<evidence type="ECO:0000313" key="16">
    <source>
        <dbReference type="Proteomes" id="UP000001357"/>
    </source>
</evidence>
<dbReference type="EC" id="2.7.10.2" evidence="1"/>
<dbReference type="GO" id="GO:0005524">
    <property type="term" value="F:ATP binding"/>
    <property type="evidence" value="ECO:0007669"/>
    <property type="project" value="UniProtKB-UniRule"/>
</dbReference>
<evidence type="ECO:0000256" key="1">
    <source>
        <dbReference type="ARBA" id="ARBA00011903"/>
    </source>
</evidence>
<reference evidence="15 16" key="1">
    <citation type="journal article" date="2008" name="Nature">
        <title>The genome of the choanoflagellate Monosiga brevicollis and the origin of metazoans.</title>
        <authorList>
            <consortium name="JGI Sequencing"/>
            <person name="King N."/>
            <person name="Westbrook M.J."/>
            <person name="Young S.L."/>
            <person name="Kuo A."/>
            <person name="Abedin M."/>
            <person name="Chapman J."/>
            <person name="Fairclough S."/>
            <person name="Hellsten U."/>
            <person name="Isogai Y."/>
            <person name="Letunic I."/>
            <person name="Marr M."/>
            <person name="Pincus D."/>
            <person name="Putnam N."/>
            <person name="Rokas A."/>
            <person name="Wright K.J."/>
            <person name="Zuzow R."/>
            <person name="Dirks W."/>
            <person name="Good M."/>
            <person name="Goodstein D."/>
            <person name="Lemons D."/>
            <person name="Li W."/>
            <person name="Lyons J.B."/>
            <person name="Morris A."/>
            <person name="Nichols S."/>
            <person name="Richter D.J."/>
            <person name="Salamov A."/>
            <person name="Bork P."/>
            <person name="Lim W.A."/>
            <person name="Manning G."/>
            <person name="Miller W.T."/>
            <person name="McGinnis W."/>
            <person name="Shapiro H."/>
            <person name="Tjian R."/>
            <person name="Grigoriev I.V."/>
            <person name="Rokhsar D."/>
        </authorList>
    </citation>
    <scope>NUCLEOTIDE SEQUENCE [LARGE SCALE GENOMIC DNA]</scope>
    <source>
        <strain evidence="16">MX1 / ATCC 50154</strain>
    </source>
</reference>
<dbReference type="PRINTS" id="PR00109">
    <property type="entry name" value="TYRKINASE"/>
</dbReference>
<dbReference type="PROSITE" id="PS50002">
    <property type="entry name" value="SH3"/>
    <property type="match status" value="1"/>
</dbReference>
<sequence length="575" mass="64420">MSATKKNDIFVALDDYASQHKGELSFSKGDNFKILKNAAPDDGWWNAQNLNTKKKGWIPCSLVALDGSLELFDWCHGAISRNGADYLLKQHGIDGMYLVRESQSQPGQYTLDVWKEGKSVHYRITKGDEGYFFRQGVCFPTIPELIQHHQTRSDGLCSSLDHIAPKAHAKTIVIGMDMEKKWELKRSEVILGDRLGGGNYGEVFKGIYNNKTVAIKTIKEESMETVEFMKEAHVMKKLQHPNLVKLIGVCSTELPMYIVQEFVPYGDLLSYLRLPQSRIQLDHVSMLYIAQQIADGMSALEAQNTIHRDLAARNCLVGENLSVKVADFGMGRVVDDLYTARTGTKMPIKWTAPEALCYDAFSVKSDVWSFGITLWEIATFGDVPYPGLEARDVINQLEGGYRMPEPQDCPAGLYEIMTQCWALESRERPSFFDLQHQLDDLHKNTKGEASGSKLERTKSQMGTSWRKGFEGDKSVDKDLIAQLIDLTREIFSVSQQLFRYGTDDTYGEMVESVSASVKALLQVAKNVKALDKVTLKKLSVSAAALAKAKTSEKAKPCAESIRDLARELNKASRLL</sequence>
<keyword evidence="16" id="KW-1185">Reference proteome</keyword>
<dbReference type="FunFam" id="3.30.200.20:FF:000053">
    <property type="entry name" value="Tyrosine-protein kinase"/>
    <property type="match status" value="1"/>
</dbReference>
<evidence type="ECO:0000256" key="8">
    <source>
        <dbReference type="ARBA" id="ARBA00023137"/>
    </source>
</evidence>
<evidence type="ECO:0000256" key="6">
    <source>
        <dbReference type="ARBA" id="ARBA00022840"/>
    </source>
</evidence>
<dbReference type="PRINTS" id="PR00452">
    <property type="entry name" value="SH3DOMAIN"/>
</dbReference>
<dbReference type="EMBL" id="CH991552">
    <property type="protein sequence ID" value="EDQ88932.1"/>
    <property type="molecule type" value="Genomic_DNA"/>
</dbReference>
<evidence type="ECO:0000259" key="13">
    <source>
        <dbReference type="PROSITE" id="PS50002"/>
    </source>
</evidence>
<protein>
    <recommendedName>
        <fullName evidence="1">non-specific protein-tyrosine kinase</fullName>
        <ecNumber evidence="1">2.7.10.2</ecNumber>
    </recommendedName>
</protein>
<evidence type="ECO:0000256" key="11">
    <source>
        <dbReference type="PROSITE-ProRule" id="PRU10141"/>
    </source>
</evidence>
<keyword evidence="4 11" id="KW-0547">Nucleotide-binding</keyword>
<feature type="binding site" evidence="11">
    <location>
        <position position="216"/>
    </location>
    <ligand>
        <name>ATP</name>
        <dbReference type="ChEBI" id="CHEBI:30616"/>
    </ligand>
</feature>
<dbReference type="InterPro" id="IPR017441">
    <property type="entry name" value="Protein_kinase_ATP_BS"/>
</dbReference>
<evidence type="ECO:0000256" key="4">
    <source>
        <dbReference type="ARBA" id="ARBA00022741"/>
    </source>
</evidence>
<dbReference type="GO" id="GO:0004713">
    <property type="term" value="F:protein tyrosine kinase activity"/>
    <property type="evidence" value="ECO:0000318"/>
    <property type="project" value="GO_Central"/>
</dbReference>
<evidence type="ECO:0000256" key="5">
    <source>
        <dbReference type="ARBA" id="ARBA00022777"/>
    </source>
</evidence>
<dbReference type="SUPFAM" id="SSF55550">
    <property type="entry name" value="SH2 domain"/>
    <property type="match status" value="1"/>
</dbReference>
<dbReference type="PANTHER" id="PTHR24418">
    <property type="entry name" value="TYROSINE-PROTEIN KINASE"/>
    <property type="match status" value="1"/>
</dbReference>
<dbReference type="InterPro" id="IPR036860">
    <property type="entry name" value="SH2_dom_sf"/>
</dbReference>
<dbReference type="GeneID" id="5891330"/>
<dbReference type="Gene3D" id="1.10.510.10">
    <property type="entry name" value="Transferase(Phosphotransferase) domain 1"/>
    <property type="match status" value="1"/>
</dbReference>